<comment type="caution">
    <text evidence="2">The sequence shown here is derived from an EMBL/GenBank/DDBJ whole genome shotgun (WGS) entry which is preliminary data.</text>
</comment>
<dbReference type="RefSeq" id="WP_071809766.1">
    <property type="nucleotide sequence ID" value="NZ_MEIA01000544.1"/>
</dbReference>
<reference evidence="2 3" key="1">
    <citation type="submission" date="2016-09" db="EMBL/GenBank/DDBJ databases">
        <title>Couchioplanes caeruleus draft genome sequence.</title>
        <authorList>
            <person name="Sheehan J."/>
            <person name="Caffrey P."/>
        </authorList>
    </citation>
    <scope>NUCLEOTIDE SEQUENCE [LARGE SCALE GENOMIC DNA]</scope>
    <source>
        <strain evidence="2 3">DSM 43634</strain>
    </source>
</reference>
<accession>A0A1K0FXM6</accession>
<feature type="transmembrane region" description="Helical" evidence="1">
    <location>
        <begin position="6"/>
        <end position="25"/>
    </location>
</feature>
<dbReference type="Proteomes" id="UP000182486">
    <property type="component" value="Unassembled WGS sequence"/>
</dbReference>
<proteinExistence type="predicted"/>
<keyword evidence="1" id="KW-0472">Membrane</keyword>
<dbReference type="EMBL" id="MEIA01000544">
    <property type="protein sequence ID" value="OJF09834.1"/>
    <property type="molecule type" value="Genomic_DNA"/>
</dbReference>
<keyword evidence="1" id="KW-0812">Transmembrane</keyword>
<protein>
    <submittedName>
        <fullName evidence="2">Uncharacterized protein</fullName>
    </submittedName>
</protein>
<organism evidence="2 3">
    <name type="scientific">Couchioplanes caeruleus subsp. caeruleus</name>
    <dbReference type="NCBI Taxonomy" id="56427"/>
    <lineage>
        <taxon>Bacteria</taxon>
        <taxon>Bacillati</taxon>
        <taxon>Actinomycetota</taxon>
        <taxon>Actinomycetes</taxon>
        <taxon>Micromonosporales</taxon>
        <taxon>Micromonosporaceae</taxon>
        <taxon>Couchioplanes</taxon>
    </lineage>
</organism>
<dbReference type="AlphaFoldDB" id="A0A1K0FXM6"/>
<evidence type="ECO:0000313" key="3">
    <source>
        <dbReference type="Proteomes" id="UP000182486"/>
    </source>
</evidence>
<evidence type="ECO:0000256" key="1">
    <source>
        <dbReference type="SAM" id="Phobius"/>
    </source>
</evidence>
<evidence type="ECO:0000313" key="2">
    <source>
        <dbReference type="EMBL" id="OJF09834.1"/>
    </source>
</evidence>
<keyword evidence="3" id="KW-1185">Reference proteome</keyword>
<keyword evidence="1" id="KW-1133">Transmembrane helix</keyword>
<name>A0A1K0FXM6_9ACTN</name>
<sequence>MYLTWADIAQTLLAGLAGMLGVFLVEEGLRVLRERGLSPARWAQNRTFLTPRARAVQAVSEADTP</sequence>
<gene>
    <name evidence="2" type="ORF">BG844_35320</name>
</gene>